<keyword evidence="3 8" id="KW-0812">Transmembrane</keyword>
<keyword evidence="2" id="KW-0813">Transport</keyword>
<dbReference type="EMBL" id="ASPP01017651">
    <property type="protein sequence ID" value="ETO16910.1"/>
    <property type="molecule type" value="Genomic_DNA"/>
</dbReference>
<keyword evidence="4 8" id="KW-1133">Transmembrane helix</keyword>
<feature type="transmembrane region" description="Helical" evidence="8">
    <location>
        <begin position="184"/>
        <end position="204"/>
    </location>
</feature>
<dbReference type="Gene3D" id="1.10.287.70">
    <property type="match status" value="1"/>
</dbReference>
<evidence type="ECO:0000256" key="3">
    <source>
        <dbReference type="ARBA" id="ARBA00022692"/>
    </source>
</evidence>
<feature type="domain" description="Ion transport" evidence="9">
    <location>
        <begin position="98"/>
        <end position="340"/>
    </location>
</feature>
<dbReference type="InterPro" id="IPR002153">
    <property type="entry name" value="TRPC_channel"/>
</dbReference>
<sequence length="426" mass="49177">MDLLLQIESDHLLAILCETPSDIEDMSIFDIALRFHLEKFLEFHRLAPLMLQMWYRVEYLNPKKNFLQTERNFDYIMRLMKSPARFYFSPIGQYIVASVLYIFYVFYLSYITYVTYEMLQLILEGRNYLADVLNYWDICIVIVWTALAIMRFVLPWKGVLSPKYWGISDNETAVDARNKPYTQVYMVLWGVQCVLLWTRIAGILQRIPSTGSLLKTVAKMIQDVANFFLILIVLTTGFVFAMYYIVSTDLSGNCAVNSSLGTFSSVLFYMAQSLIGQQDWTTISSTNSENRPSMPPCFDQDRSRLAEGLLLLYAVLGTIMLLNLLIAMMATTFNSTTENAKIEMNFSRIKNTFELSHKNAIMPPPFNMIVLVCMVVVILIDYGIRWCTGGWYVLCAKTFYPLDYSLKQQLIRIRGLADEPNRTSSK</sequence>
<dbReference type="AlphaFoldDB" id="X6MV03"/>
<evidence type="ECO:0000256" key="2">
    <source>
        <dbReference type="ARBA" id="ARBA00022448"/>
    </source>
</evidence>
<protein>
    <recommendedName>
        <fullName evidence="9">Ion transport domain-containing protein</fullName>
    </recommendedName>
</protein>
<reference evidence="10 11" key="1">
    <citation type="journal article" date="2013" name="Curr. Biol.">
        <title>The Genome of the Foraminiferan Reticulomyxa filosa.</title>
        <authorList>
            <person name="Glockner G."/>
            <person name="Hulsmann N."/>
            <person name="Schleicher M."/>
            <person name="Noegel A.A."/>
            <person name="Eichinger L."/>
            <person name="Gallinger C."/>
            <person name="Pawlowski J."/>
            <person name="Sierra R."/>
            <person name="Euteneuer U."/>
            <person name="Pillet L."/>
            <person name="Moustafa A."/>
            <person name="Platzer M."/>
            <person name="Groth M."/>
            <person name="Szafranski K."/>
            <person name="Schliwa M."/>
        </authorList>
    </citation>
    <scope>NUCLEOTIDE SEQUENCE [LARGE SCALE GENOMIC DNA]</scope>
</reference>
<evidence type="ECO:0000256" key="1">
    <source>
        <dbReference type="ARBA" id="ARBA00004141"/>
    </source>
</evidence>
<dbReference type="InterPro" id="IPR005821">
    <property type="entry name" value="Ion_trans_dom"/>
</dbReference>
<comment type="subcellular location">
    <subcellularLocation>
        <location evidence="1">Membrane</location>
        <topology evidence="1">Multi-pass membrane protein</topology>
    </subcellularLocation>
</comment>
<dbReference type="PANTHER" id="PTHR10117">
    <property type="entry name" value="TRANSIENT RECEPTOR POTENTIAL CHANNEL"/>
    <property type="match status" value="1"/>
</dbReference>
<evidence type="ECO:0000256" key="6">
    <source>
        <dbReference type="ARBA" id="ARBA00023136"/>
    </source>
</evidence>
<dbReference type="GO" id="GO:0070679">
    <property type="term" value="F:inositol 1,4,5 trisphosphate binding"/>
    <property type="evidence" value="ECO:0007669"/>
    <property type="project" value="TreeGrafter"/>
</dbReference>
<feature type="transmembrane region" description="Helical" evidence="8">
    <location>
        <begin position="366"/>
        <end position="384"/>
    </location>
</feature>
<dbReference type="GO" id="GO:0005886">
    <property type="term" value="C:plasma membrane"/>
    <property type="evidence" value="ECO:0007669"/>
    <property type="project" value="TreeGrafter"/>
</dbReference>
<keyword evidence="11" id="KW-1185">Reference proteome</keyword>
<accession>X6MV03</accession>
<evidence type="ECO:0000313" key="10">
    <source>
        <dbReference type="EMBL" id="ETO16910.1"/>
    </source>
</evidence>
<dbReference type="GO" id="GO:0015279">
    <property type="term" value="F:store-operated calcium channel activity"/>
    <property type="evidence" value="ECO:0007669"/>
    <property type="project" value="TreeGrafter"/>
</dbReference>
<feature type="transmembrane region" description="Helical" evidence="8">
    <location>
        <begin position="86"/>
        <end position="113"/>
    </location>
</feature>
<evidence type="ECO:0000256" key="4">
    <source>
        <dbReference type="ARBA" id="ARBA00022989"/>
    </source>
</evidence>
<keyword evidence="6 8" id="KW-0472">Membrane</keyword>
<organism evidence="10 11">
    <name type="scientific">Reticulomyxa filosa</name>
    <dbReference type="NCBI Taxonomy" id="46433"/>
    <lineage>
        <taxon>Eukaryota</taxon>
        <taxon>Sar</taxon>
        <taxon>Rhizaria</taxon>
        <taxon>Retaria</taxon>
        <taxon>Foraminifera</taxon>
        <taxon>Monothalamids</taxon>
        <taxon>Reticulomyxidae</taxon>
        <taxon>Reticulomyxa</taxon>
    </lineage>
</organism>
<name>X6MV03_RETFI</name>
<evidence type="ECO:0000256" key="8">
    <source>
        <dbReference type="SAM" id="Phobius"/>
    </source>
</evidence>
<keyword evidence="7" id="KW-0407">Ion channel</keyword>
<evidence type="ECO:0000259" key="9">
    <source>
        <dbReference type="Pfam" id="PF00520"/>
    </source>
</evidence>
<proteinExistence type="predicted"/>
<feature type="transmembrane region" description="Helical" evidence="8">
    <location>
        <begin position="310"/>
        <end position="330"/>
    </location>
</feature>
<evidence type="ECO:0000256" key="5">
    <source>
        <dbReference type="ARBA" id="ARBA00023065"/>
    </source>
</evidence>
<dbReference type="GO" id="GO:0034703">
    <property type="term" value="C:cation channel complex"/>
    <property type="evidence" value="ECO:0007669"/>
    <property type="project" value="TreeGrafter"/>
</dbReference>
<feature type="transmembrane region" description="Helical" evidence="8">
    <location>
        <begin position="224"/>
        <end position="246"/>
    </location>
</feature>
<comment type="caution">
    <text evidence="10">The sequence shown here is derived from an EMBL/GenBank/DDBJ whole genome shotgun (WGS) entry which is preliminary data.</text>
</comment>
<dbReference type="Pfam" id="PF00520">
    <property type="entry name" value="Ion_trans"/>
    <property type="match status" value="1"/>
</dbReference>
<keyword evidence="5" id="KW-0406">Ion transport</keyword>
<evidence type="ECO:0000256" key="7">
    <source>
        <dbReference type="ARBA" id="ARBA00023303"/>
    </source>
</evidence>
<feature type="non-terminal residue" evidence="10">
    <location>
        <position position="426"/>
    </location>
</feature>
<dbReference type="PANTHER" id="PTHR10117:SF54">
    <property type="entry name" value="TRANSIENT RECEPTOR POTENTIAL-GAMMA PROTEIN"/>
    <property type="match status" value="1"/>
</dbReference>
<gene>
    <name evidence="10" type="ORF">RFI_20427</name>
</gene>
<evidence type="ECO:0000313" key="11">
    <source>
        <dbReference type="Proteomes" id="UP000023152"/>
    </source>
</evidence>
<dbReference type="Proteomes" id="UP000023152">
    <property type="component" value="Unassembled WGS sequence"/>
</dbReference>
<feature type="transmembrane region" description="Helical" evidence="8">
    <location>
        <begin position="133"/>
        <end position="154"/>
    </location>
</feature>
<dbReference type="GO" id="GO:0051480">
    <property type="term" value="P:regulation of cytosolic calcium ion concentration"/>
    <property type="evidence" value="ECO:0007669"/>
    <property type="project" value="TreeGrafter"/>
</dbReference>